<evidence type="ECO:0000256" key="1">
    <source>
        <dbReference type="SAM" id="SignalP"/>
    </source>
</evidence>
<accession>A0A7W9KJX1</accession>
<dbReference type="EMBL" id="JACHIR010000001">
    <property type="protein sequence ID" value="MBB5893941.1"/>
    <property type="molecule type" value="Genomic_DNA"/>
</dbReference>
<evidence type="ECO:0000313" key="3">
    <source>
        <dbReference type="Proteomes" id="UP000585638"/>
    </source>
</evidence>
<dbReference type="Proteomes" id="UP000585638">
    <property type="component" value="Unassembled WGS sequence"/>
</dbReference>
<keyword evidence="1" id="KW-0732">Signal</keyword>
<sequence length="344" mass="34421">MFTGAGRLLAATLLVTSFTVAAAPSASAAVCVWTRTALPTTGDRTAGDVTGGNDGGVLVGNTYKPNPIFAGSGPKYGAVWSGGKLVASAADPGTQFSGINNAGTVVGFTIDADGHSHAATFSSTTGAATPLPVDSSWINTTADAINTAGDIAGTADFGGSSHVVVWHAGGHKVLSQSSSRLDLVHGIDDQGRVLADIALPAADNELSGVVWDASGARHVLAGVDSQTWHTTFAIRGGLVAGSYDEAQAALWKVDGTLSSKIAGGTKAEAIGATGTVGGQAYDTAAQKYSTVLWKAGTVIATLPTNSITAGVVVVGPDDHTAAGSEYGRTWGGGPSDLPVTWHCM</sequence>
<gene>
    <name evidence="2" type="ORF">BJ998_005137</name>
</gene>
<proteinExistence type="predicted"/>
<feature type="signal peptide" evidence="1">
    <location>
        <begin position="1"/>
        <end position="22"/>
    </location>
</feature>
<name>A0A7W9KJX1_9PSEU</name>
<protein>
    <recommendedName>
        <fullName evidence="4">HAF family extracellular repeat protein</fullName>
    </recommendedName>
</protein>
<evidence type="ECO:0000313" key="2">
    <source>
        <dbReference type="EMBL" id="MBB5893941.1"/>
    </source>
</evidence>
<keyword evidence="3" id="KW-1185">Reference proteome</keyword>
<comment type="caution">
    <text evidence="2">The sequence shown here is derived from an EMBL/GenBank/DDBJ whole genome shotgun (WGS) entry which is preliminary data.</text>
</comment>
<dbReference type="RefSeq" id="WP_184865586.1">
    <property type="nucleotide sequence ID" value="NZ_BAAAWY010000011.1"/>
</dbReference>
<organism evidence="2 3">
    <name type="scientific">Kutzneria kofuensis</name>
    <dbReference type="NCBI Taxonomy" id="103725"/>
    <lineage>
        <taxon>Bacteria</taxon>
        <taxon>Bacillati</taxon>
        <taxon>Actinomycetota</taxon>
        <taxon>Actinomycetes</taxon>
        <taxon>Pseudonocardiales</taxon>
        <taxon>Pseudonocardiaceae</taxon>
        <taxon>Kutzneria</taxon>
    </lineage>
</organism>
<dbReference type="AlphaFoldDB" id="A0A7W9KJX1"/>
<evidence type="ECO:0008006" key="4">
    <source>
        <dbReference type="Google" id="ProtNLM"/>
    </source>
</evidence>
<feature type="chain" id="PRO_5038950109" description="HAF family extracellular repeat protein" evidence="1">
    <location>
        <begin position="23"/>
        <end position="344"/>
    </location>
</feature>
<reference evidence="2 3" key="1">
    <citation type="submission" date="2020-08" db="EMBL/GenBank/DDBJ databases">
        <title>Sequencing the genomes of 1000 actinobacteria strains.</title>
        <authorList>
            <person name="Klenk H.-P."/>
        </authorList>
    </citation>
    <scope>NUCLEOTIDE SEQUENCE [LARGE SCALE GENOMIC DNA]</scope>
    <source>
        <strain evidence="2 3">DSM 43851</strain>
    </source>
</reference>